<dbReference type="GO" id="GO:0016715">
    <property type="term" value="F:oxidoreductase activity, acting on paired donors, with incorporation or reduction of molecular oxygen, reduced ascorbate as one donor, and incorporation of one atom of oxygen"/>
    <property type="evidence" value="ECO:0007669"/>
    <property type="project" value="InterPro"/>
</dbReference>
<sequence>MSTKFYLCEKSTLLIMFKKILSFFTFYLFCLTFAQTYEIQYISSYNGKVLTDQTPTLVWANEKESFILNNKIREQKSDYPFEITKVEKPSNTIISYGFLKSNEIISTSDAESIGKQTFEFTNETKKILGYNCKKAITKINSNTIEVWYTNDLKIKGGPSTLGQNLGLVLEVERNKNSLITASSIKKVKKTEIEALLKGSINSTDLLGYKDLLWKSRFTTLKVFENETINFSGESKSDEQIKRFANGTIILKKIKFPKISEGELIFAELKQQSNGDAYDRTGTVFFIPQDKSQSFFDGLEKGAKTLPLYDNGNGKQYYGIASTENYNPAIEMMRFFTAFGTQKFNHIELKGKTWQTITPYRQDITELKPSLSEKELWIGTFIGNYDKGGHKVSLEITIHKSDQNVNKNNTVIPLFNTLNIMEMAGQDYSTMFNTDKGLFVEFTLQKDLKNAQLRYTTTGHGGWENGDEFIPKPNSIFLDNKMAFTFTPWRTDCGSYRLYNPASGNFPDGLSSSDLSRSNWCPGTITNPNFISLGDLKAGKHTMQIKIPQGPTEGTSFSSWNVSGTLIGVQ</sequence>
<dbReference type="AlphaFoldDB" id="A0A1M6SWF4"/>
<protein>
    <submittedName>
        <fullName evidence="3">GLPGLI family protein</fullName>
    </submittedName>
</protein>
<accession>A0A1M6SWF4</accession>
<dbReference type="Gene3D" id="2.60.120.1570">
    <property type="entry name" value="Peptide-N-glycosidase F, N-terminal domain"/>
    <property type="match status" value="1"/>
</dbReference>
<dbReference type="Pfam" id="PF09113">
    <property type="entry name" value="N-glycanase_C"/>
    <property type="match status" value="1"/>
</dbReference>
<name>A0A1M6SWF4_9FLAO</name>
<keyword evidence="4" id="KW-1185">Reference proteome</keyword>
<organism evidence="3 4">
    <name type="scientific">Chryseobacterium polytrichastri</name>
    <dbReference type="NCBI Taxonomy" id="1302687"/>
    <lineage>
        <taxon>Bacteria</taxon>
        <taxon>Pseudomonadati</taxon>
        <taxon>Bacteroidota</taxon>
        <taxon>Flavobacteriia</taxon>
        <taxon>Flavobacteriales</taxon>
        <taxon>Weeksellaceae</taxon>
        <taxon>Chryseobacterium group</taxon>
        <taxon>Chryseobacterium</taxon>
    </lineage>
</organism>
<dbReference type="NCBIfam" id="TIGR01200">
    <property type="entry name" value="GLPGLI"/>
    <property type="match status" value="1"/>
</dbReference>
<dbReference type="InterPro" id="IPR015196">
    <property type="entry name" value="PngaseF_N"/>
</dbReference>
<dbReference type="EMBL" id="FRAV01000004">
    <property type="protein sequence ID" value="SHK49016.1"/>
    <property type="molecule type" value="Genomic_DNA"/>
</dbReference>
<evidence type="ECO:0000256" key="1">
    <source>
        <dbReference type="ARBA" id="ARBA00023157"/>
    </source>
</evidence>
<evidence type="ECO:0000313" key="4">
    <source>
        <dbReference type="Proteomes" id="UP000184364"/>
    </source>
</evidence>
<proteinExistence type="predicted"/>
<dbReference type="SMART" id="SM01290">
    <property type="entry name" value="N-glycanase_N"/>
    <property type="match status" value="1"/>
</dbReference>
<dbReference type="InterPro" id="IPR043022">
    <property type="entry name" value="PngaseF_N_sf"/>
</dbReference>
<gene>
    <name evidence="3" type="ORF">SAMN05444267_1004149</name>
</gene>
<evidence type="ECO:0000313" key="3">
    <source>
        <dbReference type="EMBL" id="SHK49016.1"/>
    </source>
</evidence>
<dbReference type="InterPro" id="IPR015197">
    <property type="entry name" value="PngaseF_C"/>
</dbReference>
<dbReference type="SUPFAM" id="SSF49742">
    <property type="entry name" value="PHM/PNGase F"/>
    <property type="match status" value="1"/>
</dbReference>
<dbReference type="InterPro" id="IPR005901">
    <property type="entry name" value="GLPGLI"/>
</dbReference>
<dbReference type="STRING" id="1302687.SAMN05444267_1004149"/>
<dbReference type="Proteomes" id="UP000184364">
    <property type="component" value="Unassembled WGS sequence"/>
</dbReference>
<dbReference type="Gene3D" id="2.60.120.230">
    <property type="match status" value="1"/>
</dbReference>
<dbReference type="Pfam" id="PF09112">
    <property type="entry name" value="N-glycanase_N"/>
    <property type="match status" value="1"/>
</dbReference>
<feature type="domain" description="Peptide-N-glycosidase F N-terminal" evidence="2">
    <location>
        <begin position="219"/>
        <end position="397"/>
    </location>
</feature>
<evidence type="ECO:0000259" key="2">
    <source>
        <dbReference type="SMART" id="SM01290"/>
    </source>
</evidence>
<dbReference type="Pfam" id="PF22252">
    <property type="entry name" value="PNGase_F-II_N"/>
    <property type="match status" value="1"/>
</dbReference>
<reference evidence="4" key="1">
    <citation type="submission" date="2016-11" db="EMBL/GenBank/DDBJ databases">
        <authorList>
            <person name="Varghese N."/>
            <person name="Submissions S."/>
        </authorList>
    </citation>
    <scope>NUCLEOTIDE SEQUENCE [LARGE SCALE GENOMIC DNA]</scope>
    <source>
        <strain evidence="4">DSM 26899</strain>
    </source>
</reference>
<keyword evidence="1" id="KW-1015">Disulfide bond</keyword>
<dbReference type="InterPro" id="IPR008977">
    <property type="entry name" value="PHM/PNGase_F_dom_sf"/>
</dbReference>
<dbReference type="InterPro" id="IPR014784">
    <property type="entry name" value="Cu2_ascorb_mOase-like_C"/>
</dbReference>